<sequence>MNQCDHIEPVWLPFEKETLLSILENLIYEDILATRQKLGKPAIKLLEANFWTNIDLDFAKLLHESDMMTILSDFISHFWLPKEAGWSLLSIPSTHASALKVLQHLAKEWNAKWSEQGEVVLIGSVTPHIAQFLQEHREQVQQIIAFLGPNVHHVGSTWGFRPEQYKVLASRDTLKEIDPTIRWSMIYGKVL</sequence>
<proteinExistence type="predicted"/>
<keyword evidence="2" id="KW-1185">Reference proteome</keyword>
<reference evidence="1" key="1">
    <citation type="journal article" date="2015" name="PeerJ">
        <title>First genomic representation of candidate bacterial phylum KSB3 points to enhanced environmental sensing as a trigger of wastewater bulking.</title>
        <authorList>
            <person name="Sekiguchi Y."/>
            <person name="Ohashi A."/>
            <person name="Parks D.H."/>
            <person name="Yamauchi T."/>
            <person name="Tyson G.W."/>
            <person name="Hugenholtz P."/>
        </authorList>
    </citation>
    <scope>NUCLEOTIDE SEQUENCE [LARGE SCALE GENOMIC DNA]</scope>
</reference>
<accession>A0A081C1Q7</accession>
<protein>
    <submittedName>
        <fullName evidence="1">Uncharacterized protein</fullName>
    </submittedName>
</protein>
<dbReference type="HOGENOM" id="CLU_1418998_0_0_0"/>
<dbReference type="EMBL" id="DF820467">
    <property type="protein sequence ID" value="GAK58512.1"/>
    <property type="molecule type" value="Genomic_DNA"/>
</dbReference>
<dbReference type="AlphaFoldDB" id="A0A081C1Q7"/>
<evidence type="ECO:0000313" key="2">
    <source>
        <dbReference type="Proteomes" id="UP000030661"/>
    </source>
</evidence>
<name>A0A081C1Q7_VECG1</name>
<organism evidence="1">
    <name type="scientific">Vecturithrix granuli</name>
    <dbReference type="NCBI Taxonomy" id="1499967"/>
    <lineage>
        <taxon>Bacteria</taxon>
        <taxon>Candidatus Moduliflexota</taxon>
        <taxon>Candidatus Vecturitrichia</taxon>
        <taxon>Candidatus Vecturitrichales</taxon>
        <taxon>Candidatus Vecturitrichaceae</taxon>
        <taxon>Candidatus Vecturithrix</taxon>
    </lineage>
</organism>
<evidence type="ECO:0000313" key="1">
    <source>
        <dbReference type="EMBL" id="GAK58512.1"/>
    </source>
</evidence>
<dbReference type="Proteomes" id="UP000030661">
    <property type="component" value="Unassembled WGS sequence"/>
</dbReference>
<gene>
    <name evidence="1" type="ORF">U27_05486</name>
</gene>